<dbReference type="Gene3D" id="3.40.1640.10">
    <property type="entry name" value="PSTPO5379-like"/>
    <property type="match status" value="1"/>
</dbReference>
<evidence type="ECO:0000256" key="3">
    <source>
        <dbReference type="HAMAP-Rule" id="MF_01830"/>
    </source>
</evidence>
<dbReference type="Pfam" id="PF07286">
    <property type="entry name" value="D-Glu_cyclase"/>
    <property type="match status" value="1"/>
</dbReference>
<dbReference type="PANTHER" id="PTHR32022:SF10">
    <property type="entry name" value="D-GLUTAMATE CYCLASE, MITOCHONDRIAL"/>
    <property type="match status" value="1"/>
</dbReference>
<dbReference type="AlphaFoldDB" id="A0A7G6E407"/>
<dbReference type="Gene3D" id="3.30.2040.10">
    <property type="entry name" value="PSTPO5379-like domain"/>
    <property type="match status" value="1"/>
</dbReference>
<dbReference type="OrthoDB" id="149585at2"/>
<dbReference type="EMBL" id="CP045798">
    <property type="protein sequence ID" value="QNB46811.1"/>
    <property type="molecule type" value="Genomic_DNA"/>
</dbReference>
<dbReference type="FunFam" id="3.30.2040.10:FF:000001">
    <property type="entry name" value="D-glutamate cyclase, mitochondrial"/>
    <property type="match status" value="1"/>
</dbReference>
<dbReference type="InterPro" id="IPR016938">
    <property type="entry name" value="UPF0317"/>
</dbReference>
<dbReference type="SUPFAM" id="SSF160920">
    <property type="entry name" value="PSTPO5379-like"/>
    <property type="match status" value="1"/>
</dbReference>
<dbReference type="EC" id="4.2.1.-" evidence="3"/>
<dbReference type="InterPro" id="IPR038021">
    <property type="entry name" value="Putative_hydro-lyase"/>
</dbReference>
<proteinExistence type="inferred from homology"/>
<evidence type="ECO:0000256" key="2">
    <source>
        <dbReference type="ARBA" id="ARBA00023239"/>
    </source>
</evidence>
<reference evidence="4 5" key="1">
    <citation type="journal article" date="2019" name="Front. Microbiol.">
        <title>Thermoanaerosceptrum fracticalcis gen. nov. sp. nov., a Novel Fumarate-Fermenting Microorganism From a Deep Fractured Carbonate Aquifer of the US Great Basin.</title>
        <authorList>
            <person name="Hamilton-Brehm S.D."/>
            <person name="Stewart L.E."/>
            <person name="Zavarin M."/>
            <person name="Caldwell M."/>
            <person name="Lawson P.A."/>
            <person name="Onstott T.C."/>
            <person name="Grzymski J."/>
            <person name="Neveux I."/>
            <person name="Lollar B.S."/>
            <person name="Russell C.E."/>
            <person name="Moser D.P."/>
        </authorList>
    </citation>
    <scope>NUCLEOTIDE SEQUENCE [LARGE SCALE GENOMIC DNA]</scope>
    <source>
        <strain evidence="4 5">DRI-13</strain>
    </source>
</reference>
<keyword evidence="5" id="KW-1185">Reference proteome</keyword>
<evidence type="ECO:0000313" key="4">
    <source>
        <dbReference type="EMBL" id="QNB46811.1"/>
    </source>
</evidence>
<dbReference type="PANTHER" id="PTHR32022">
    <property type="entry name" value="D-GLUTAMATE CYCLASE, MITOCHONDRIAL"/>
    <property type="match status" value="1"/>
</dbReference>
<dbReference type="PIRSF" id="PIRSF029755">
    <property type="entry name" value="UCP029755"/>
    <property type="match status" value="1"/>
</dbReference>
<evidence type="ECO:0000313" key="5">
    <source>
        <dbReference type="Proteomes" id="UP000515847"/>
    </source>
</evidence>
<dbReference type="KEGG" id="tfr:BR63_11110"/>
<keyword evidence="2 3" id="KW-0456">Lyase</keyword>
<dbReference type="GO" id="GO:0016829">
    <property type="term" value="F:lyase activity"/>
    <property type="evidence" value="ECO:0007669"/>
    <property type="project" value="UniProtKB-KW"/>
</dbReference>
<organism evidence="4 5">
    <name type="scientific">Thermanaerosceptrum fracticalcis</name>
    <dbReference type="NCBI Taxonomy" id="1712410"/>
    <lineage>
        <taxon>Bacteria</taxon>
        <taxon>Bacillati</taxon>
        <taxon>Bacillota</taxon>
        <taxon>Clostridia</taxon>
        <taxon>Eubacteriales</taxon>
        <taxon>Peptococcaceae</taxon>
        <taxon>Thermanaerosceptrum</taxon>
    </lineage>
</organism>
<sequence>MKELQLFNAKPPEVREAIRKGELKAPTSGMCAGYAQANLVVLPQDLAFDFLLFCQRNPKPCPVLDVTDIGSYKPVLTATNADLRTDIPAYRIYEYGKLVGEVDNLLDIWRDDLVTFLLGCSFTFESGLLQGGIPVRHMEEGRNVPMYITNIQCKEAGKFRGPTVVSMRPIPYHQVIKAVQITARYPAVHGAPIHIGDPALIGIKDINKPEFGDPPIIKEGEVPVFWACGVTPQAVAMESKPPLMITHAPGHMFITDIKNEELAL</sequence>
<accession>A0A7G6E407</accession>
<name>A0A7G6E407_THEFR</name>
<dbReference type="InterPro" id="IPR009906">
    <property type="entry name" value="D-Glu_cyclase"/>
</dbReference>
<dbReference type="HAMAP" id="MF_01830">
    <property type="entry name" value="Hydro_lyase"/>
    <property type="match status" value="1"/>
</dbReference>
<evidence type="ECO:0000256" key="1">
    <source>
        <dbReference type="ARBA" id="ARBA00007896"/>
    </source>
</evidence>
<protein>
    <recommendedName>
        <fullName evidence="3">Putative hydro-lyase BR63_11110</fullName>
        <ecNumber evidence="3">4.2.1.-</ecNumber>
    </recommendedName>
</protein>
<comment type="similarity">
    <text evidence="1 3">Belongs to the D-glutamate cyclase family.</text>
</comment>
<dbReference type="NCBIfam" id="NF003969">
    <property type="entry name" value="PRK05463.1"/>
    <property type="match status" value="1"/>
</dbReference>
<dbReference type="Proteomes" id="UP000515847">
    <property type="component" value="Chromosome"/>
</dbReference>
<dbReference type="RefSeq" id="WP_034420194.1">
    <property type="nucleotide sequence ID" value="NZ_CP045798.1"/>
</dbReference>
<gene>
    <name evidence="4" type="ORF">BR63_11110</name>
</gene>